<feature type="transmembrane region" description="Helical" evidence="1">
    <location>
        <begin position="112"/>
        <end position="132"/>
    </location>
</feature>
<proteinExistence type="predicted"/>
<keyword evidence="3" id="KW-1185">Reference proteome</keyword>
<feature type="transmembrane region" description="Helical" evidence="1">
    <location>
        <begin position="12"/>
        <end position="32"/>
    </location>
</feature>
<organism evidence="2 3">
    <name type="scientific">Sphingobium lactosutens DS20</name>
    <dbReference type="NCBI Taxonomy" id="1331060"/>
    <lineage>
        <taxon>Bacteria</taxon>
        <taxon>Pseudomonadati</taxon>
        <taxon>Pseudomonadota</taxon>
        <taxon>Alphaproteobacteria</taxon>
        <taxon>Sphingomonadales</taxon>
        <taxon>Sphingomonadaceae</taxon>
        <taxon>Sphingobium</taxon>
    </lineage>
</organism>
<dbReference type="EMBL" id="ATDP01000073">
    <property type="protein sequence ID" value="EQB16945.1"/>
    <property type="molecule type" value="Genomic_DNA"/>
</dbReference>
<evidence type="ECO:0000313" key="2">
    <source>
        <dbReference type="EMBL" id="EQB16945.1"/>
    </source>
</evidence>
<keyword evidence="1" id="KW-0812">Transmembrane</keyword>
<reference evidence="2 3" key="1">
    <citation type="journal article" date="2013" name="Genome Announc.">
        <title>Draft Genome Sequence of Sphingobium lactosutens Strain DS20T, Isolated from a Hexachlorocyclohexane Dumpsite.</title>
        <authorList>
            <person name="Kumar R."/>
            <person name="Dwivedi V."/>
            <person name="Negi V."/>
            <person name="Khurana J.P."/>
            <person name="Lal R."/>
        </authorList>
    </citation>
    <scope>NUCLEOTIDE SEQUENCE [LARGE SCALE GENOMIC DNA]</scope>
    <source>
        <strain evidence="2 3">DS20</strain>
    </source>
</reference>
<dbReference type="eggNOG" id="ENOG5032M9Q">
    <property type="taxonomic scope" value="Bacteria"/>
</dbReference>
<accession>T0IYJ0</accession>
<name>T0IYJ0_9SPHN</name>
<dbReference type="PATRIC" id="fig|1331060.3.peg.1078"/>
<dbReference type="Proteomes" id="UP000015531">
    <property type="component" value="Unassembled WGS sequence"/>
</dbReference>
<dbReference type="RefSeq" id="WP_021224992.1">
    <property type="nucleotide sequence ID" value="NZ_ATDP01000073.1"/>
</dbReference>
<feature type="transmembrane region" description="Helical" evidence="1">
    <location>
        <begin position="38"/>
        <end position="55"/>
    </location>
</feature>
<comment type="caution">
    <text evidence="2">The sequence shown here is derived from an EMBL/GenBank/DDBJ whole genome shotgun (WGS) entry which is preliminary data.</text>
</comment>
<dbReference type="AlphaFoldDB" id="T0IYJ0"/>
<dbReference type="OrthoDB" id="9839263at2"/>
<feature type="transmembrane region" description="Helical" evidence="1">
    <location>
        <begin position="82"/>
        <end position="100"/>
    </location>
</feature>
<evidence type="ECO:0000313" key="3">
    <source>
        <dbReference type="Proteomes" id="UP000015531"/>
    </source>
</evidence>
<keyword evidence="1" id="KW-1133">Transmembrane helix</keyword>
<gene>
    <name evidence="2" type="ORF">RLDS_05785</name>
</gene>
<keyword evidence="1" id="KW-0472">Membrane</keyword>
<sequence>MKTPSLKTRMLGHPLVVWPSIGFFLWTGYMLLTGPDTWPLAAIALFFGAPVMRAYERREEWLAWRKAWNAMSGQQPPRRRRFVKPLTGLMVVAAAALYLVATLDRTDSQTVLAISLLWMVGVVAFFAGRGLWRRLRRTRRATAGELVKVCVRKPLLRVPSLQQAYAALPDHCRAVMGGRQP</sequence>
<evidence type="ECO:0000256" key="1">
    <source>
        <dbReference type="SAM" id="Phobius"/>
    </source>
</evidence>
<protein>
    <submittedName>
        <fullName evidence="2">Uncharacterized protein</fullName>
    </submittedName>
</protein>